<keyword evidence="3" id="KW-1185">Reference proteome</keyword>
<accession>A0A0D2IH39</accession>
<protein>
    <submittedName>
        <fullName evidence="2">Uncharacterized protein</fullName>
    </submittedName>
</protein>
<evidence type="ECO:0000313" key="2">
    <source>
        <dbReference type="EMBL" id="KIX96366.1"/>
    </source>
</evidence>
<proteinExistence type="predicted"/>
<feature type="region of interest" description="Disordered" evidence="1">
    <location>
        <begin position="60"/>
        <end position="193"/>
    </location>
</feature>
<dbReference type="GeneID" id="27713890"/>
<gene>
    <name evidence="2" type="ORF">Z520_08144</name>
</gene>
<dbReference type="OrthoDB" id="5372703at2759"/>
<dbReference type="AlphaFoldDB" id="A0A0D2IH39"/>
<evidence type="ECO:0000256" key="1">
    <source>
        <dbReference type="SAM" id="MobiDB-lite"/>
    </source>
</evidence>
<dbReference type="RefSeq" id="XP_016630489.1">
    <property type="nucleotide sequence ID" value="XM_016778641.1"/>
</dbReference>
<reference evidence="2 3" key="1">
    <citation type="submission" date="2015-01" db="EMBL/GenBank/DDBJ databases">
        <title>The Genome Sequence of Fonsecaea multimorphosa CBS 102226.</title>
        <authorList>
            <consortium name="The Broad Institute Genomics Platform"/>
            <person name="Cuomo C."/>
            <person name="de Hoog S."/>
            <person name="Gorbushina A."/>
            <person name="Stielow B."/>
            <person name="Teixiera M."/>
            <person name="Abouelleil A."/>
            <person name="Chapman S.B."/>
            <person name="Priest M."/>
            <person name="Young S.K."/>
            <person name="Wortman J."/>
            <person name="Nusbaum C."/>
            <person name="Birren B."/>
        </authorList>
    </citation>
    <scope>NUCLEOTIDE SEQUENCE [LARGE SCALE GENOMIC DNA]</scope>
    <source>
        <strain evidence="2 3">CBS 102226</strain>
    </source>
</reference>
<dbReference type="VEuPathDB" id="FungiDB:Z520_08144"/>
<dbReference type="Proteomes" id="UP000053411">
    <property type="component" value="Unassembled WGS sequence"/>
</dbReference>
<organism evidence="2 3">
    <name type="scientific">Fonsecaea multimorphosa CBS 102226</name>
    <dbReference type="NCBI Taxonomy" id="1442371"/>
    <lineage>
        <taxon>Eukaryota</taxon>
        <taxon>Fungi</taxon>
        <taxon>Dikarya</taxon>
        <taxon>Ascomycota</taxon>
        <taxon>Pezizomycotina</taxon>
        <taxon>Eurotiomycetes</taxon>
        <taxon>Chaetothyriomycetidae</taxon>
        <taxon>Chaetothyriales</taxon>
        <taxon>Herpotrichiellaceae</taxon>
        <taxon>Fonsecaea</taxon>
    </lineage>
</organism>
<sequence>MGNPELDTRNLNIERFNASARLANSSVVDGDEELIPLRNVFDGKPIENFPSTANQLETLAPDQQLRTQNSRVNSNISSHKSPRSQERKATNHQRTTSKGQRRRPSQRPAVKVKQDSKGVPPPSISQPAGIERKRSHDAQAGAEVDNSQNERLAKQLRRSTHPAVDHSEEDLQTGSELEAEAGKREAVRPSIQSSRLPATRYQLSEANLRIFNGEMNPAADNALVLGQASSWRSIITSEVDTLRSQRCSNTNAFYRHKHLQAVQIHIHAEPPDYIEAAVNLIVNAKLSKQRRAQLSVIAQELSHGCLKNIRAQSGEDDFLDPLHTALKALGLKNLCLREKPSGERSLSQQFSSSCISVRTSWLVSSN</sequence>
<evidence type="ECO:0000313" key="3">
    <source>
        <dbReference type="Proteomes" id="UP000053411"/>
    </source>
</evidence>
<name>A0A0D2IH39_9EURO</name>
<feature type="compositionally biased region" description="Polar residues" evidence="1">
    <location>
        <begin position="64"/>
        <end position="79"/>
    </location>
</feature>
<dbReference type="EMBL" id="KN848078">
    <property type="protein sequence ID" value="KIX96366.1"/>
    <property type="molecule type" value="Genomic_DNA"/>
</dbReference>